<name>A0A0F7FH99_9CREN</name>
<keyword evidence="2" id="KW-0808">Transferase</keyword>
<dbReference type="PATRIC" id="fig|1550241.5.peg.138"/>
<gene>
    <name evidence="4" type="ORF">MA03_00675</name>
</gene>
<dbReference type="AlphaFoldDB" id="A0A0F7FH99"/>
<keyword evidence="3" id="KW-0812">Transmembrane</keyword>
<dbReference type="PANTHER" id="PTHR43630:SF1">
    <property type="entry name" value="POLY-BETA-1,6-N-ACETYL-D-GLUCOSAMINE SYNTHASE"/>
    <property type="match status" value="1"/>
</dbReference>
<proteinExistence type="predicted"/>
<keyword evidence="3" id="KW-0472">Membrane</keyword>
<feature type="transmembrane region" description="Helical" evidence="3">
    <location>
        <begin position="336"/>
        <end position="355"/>
    </location>
</feature>
<feature type="transmembrane region" description="Helical" evidence="3">
    <location>
        <begin position="279"/>
        <end position="301"/>
    </location>
</feature>
<dbReference type="HOGENOM" id="CLU_779883_0_0_2"/>
<dbReference type="SUPFAM" id="SSF53448">
    <property type="entry name" value="Nucleotide-diphospho-sugar transferases"/>
    <property type="match status" value="1"/>
</dbReference>
<feature type="transmembrane region" description="Helical" evidence="3">
    <location>
        <begin position="367"/>
        <end position="393"/>
    </location>
</feature>
<evidence type="ECO:0008006" key="6">
    <source>
        <dbReference type="Google" id="ProtNLM"/>
    </source>
</evidence>
<dbReference type="GO" id="GO:0016757">
    <property type="term" value="F:glycosyltransferase activity"/>
    <property type="evidence" value="ECO:0007669"/>
    <property type="project" value="UniProtKB-KW"/>
</dbReference>
<dbReference type="PANTHER" id="PTHR43630">
    <property type="entry name" value="POLY-BETA-1,6-N-ACETYL-D-GLUCOSAMINE SYNTHASE"/>
    <property type="match status" value="1"/>
</dbReference>
<keyword evidence="5" id="KW-1185">Reference proteome</keyword>
<reference evidence="4 5" key="1">
    <citation type="journal article" date="2015" name="Stand. Genomic Sci.">
        <title>Complete genome sequence of and proposal of Thermofilum uzonense sp. nov. a novel hyperthermophilic crenarchaeon and emended description of the genus Thermofilum.</title>
        <authorList>
            <person name="Toshchakov S.V."/>
            <person name="Korzhenkov A.A."/>
            <person name="Samarov N.I."/>
            <person name="Mazunin I.O."/>
            <person name="Mozhey O.I."/>
            <person name="Shmyr I.S."/>
            <person name="Derbikova K.S."/>
            <person name="Taranov E.A."/>
            <person name="Dominova I.N."/>
            <person name="Bonch-Osmolovskaya E.A."/>
            <person name="Patrushev M.V."/>
            <person name="Podosokorskaya O.A."/>
            <person name="Kublanov I.V."/>
        </authorList>
    </citation>
    <scope>NUCLEOTIDE SEQUENCE [LARGE SCALE GENOMIC DNA]</scope>
    <source>
        <strain evidence="4 5">1807-2</strain>
    </source>
</reference>
<evidence type="ECO:0000256" key="1">
    <source>
        <dbReference type="ARBA" id="ARBA00022676"/>
    </source>
</evidence>
<evidence type="ECO:0000256" key="3">
    <source>
        <dbReference type="SAM" id="Phobius"/>
    </source>
</evidence>
<sequence length="404" mass="46279">MLSIIAQEPHKKGFIEGKFGLDVSAREVVVEESVFKEILPVSVIIPSFRGSDRLVKLVRDLLSNNYPRLEVVVAIDEPSESIVKEVSRLKSSNVKFILNSERMGKVNALNKAIKVSAGEILIFLDDDVEIADPFFVERVVEEMRNYDIADIRKVIVAENLLGKMIYIEYTAVNFASKLMARLAQRTVAVNGAAFAIKRKALEELGLFRPIISEDFDLAIRSFLRGHRYGYIETTYVLNYPPESLRKWFKQRKRWAVGVADWLEKYYKVGFEALVKMPHVIIPGLILSLPSIVSSVLPFFLYNYTILKGFYLLLLYMSSLVSQVIPFATLISVNLQVVYLIPLMVTLGFFTLWHYIASKYVGMKSYVYLYPVYFLVYQPLWFTILLAGLIRVVVLGRKDLQDWVV</sequence>
<dbReference type="Proteomes" id="UP000067434">
    <property type="component" value="Chromosome"/>
</dbReference>
<dbReference type="STRING" id="1550241.MA03_00675"/>
<evidence type="ECO:0000256" key="2">
    <source>
        <dbReference type="ARBA" id="ARBA00022679"/>
    </source>
</evidence>
<dbReference type="EMBL" id="CP009961">
    <property type="protein sequence ID" value="AKG38100.1"/>
    <property type="molecule type" value="Genomic_DNA"/>
</dbReference>
<accession>A0A0F7FH99</accession>
<keyword evidence="3" id="KW-1133">Transmembrane helix</keyword>
<organism evidence="4 5">
    <name type="scientific">Infirmifilum uzonense</name>
    <dbReference type="NCBI Taxonomy" id="1550241"/>
    <lineage>
        <taxon>Archaea</taxon>
        <taxon>Thermoproteota</taxon>
        <taxon>Thermoprotei</taxon>
        <taxon>Thermofilales</taxon>
        <taxon>Thermofilaceae</taxon>
        <taxon>Infirmifilum</taxon>
    </lineage>
</organism>
<keyword evidence="1" id="KW-0328">Glycosyltransferase</keyword>
<dbReference type="KEGG" id="thf:MA03_00675"/>
<protein>
    <recommendedName>
        <fullName evidence="6">Glycosyltransferase family 2 protein</fullName>
    </recommendedName>
</protein>
<dbReference type="InterPro" id="IPR029044">
    <property type="entry name" value="Nucleotide-diphossugar_trans"/>
</dbReference>
<dbReference type="CDD" id="cd06423">
    <property type="entry name" value="CESA_like"/>
    <property type="match status" value="1"/>
</dbReference>
<evidence type="ECO:0000313" key="4">
    <source>
        <dbReference type="EMBL" id="AKG38100.1"/>
    </source>
</evidence>
<dbReference type="Gene3D" id="3.90.550.10">
    <property type="entry name" value="Spore Coat Polysaccharide Biosynthesis Protein SpsA, Chain A"/>
    <property type="match status" value="1"/>
</dbReference>
<feature type="transmembrane region" description="Helical" evidence="3">
    <location>
        <begin position="308"/>
        <end position="330"/>
    </location>
</feature>
<evidence type="ECO:0000313" key="5">
    <source>
        <dbReference type="Proteomes" id="UP000067434"/>
    </source>
</evidence>
<dbReference type="Pfam" id="PF13641">
    <property type="entry name" value="Glyco_tranf_2_3"/>
    <property type="match status" value="1"/>
</dbReference>